<dbReference type="KEGG" id="gax:Pan161_03890"/>
<proteinExistence type="predicted"/>
<evidence type="ECO:0000313" key="2">
    <source>
        <dbReference type="Proteomes" id="UP000316855"/>
    </source>
</evidence>
<dbReference type="Proteomes" id="UP000316855">
    <property type="component" value="Chromosome"/>
</dbReference>
<name>A0A517V6Z2_9PLAN</name>
<accession>A0A517V6Z2</accession>
<gene>
    <name evidence="1" type="ORF">Pan161_03890</name>
</gene>
<reference evidence="1 2" key="1">
    <citation type="submission" date="2019-02" db="EMBL/GenBank/DDBJ databases">
        <title>Deep-cultivation of Planctomycetes and their phenomic and genomic characterization uncovers novel biology.</title>
        <authorList>
            <person name="Wiegand S."/>
            <person name="Jogler M."/>
            <person name="Boedeker C."/>
            <person name="Pinto D."/>
            <person name="Vollmers J."/>
            <person name="Rivas-Marin E."/>
            <person name="Kohn T."/>
            <person name="Peeters S.H."/>
            <person name="Heuer A."/>
            <person name="Rast P."/>
            <person name="Oberbeckmann S."/>
            <person name="Bunk B."/>
            <person name="Jeske O."/>
            <person name="Meyerdierks A."/>
            <person name="Storesund J.E."/>
            <person name="Kallscheuer N."/>
            <person name="Luecker S."/>
            <person name="Lage O.M."/>
            <person name="Pohl T."/>
            <person name="Merkel B.J."/>
            <person name="Hornburger P."/>
            <person name="Mueller R.-W."/>
            <person name="Bruemmer F."/>
            <person name="Labrenz M."/>
            <person name="Spormann A.M."/>
            <person name="Op den Camp H."/>
            <person name="Overmann J."/>
            <person name="Amann R."/>
            <person name="Jetten M.S.M."/>
            <person name="Mascher T."/>
            <person name="Medema M.H."/>
            <person name="Devos D.P."/>
            <person name="Kaster A.-K."/>
            <person name="Ovreas L."/>
            <person name="Rohde M."/>
            <person name="Galperin M.Y."/>
            <person name="Jogler C."/>
        </authorList>
    </citation>
    <scope>NUCLEOTIDE SEQUENCE [LARGE SCALE GENOMIC DNA]</scope>
    <source>
        <strain evidence="1 2">Pan161</strain>
    </source>
</reference>
<protein>
    <submittedName>
        <fullName evidence="1">Uncharacterized protein</fullName>
    </submittedName>
</protein>
<evidence type="ECO:0000313" key="1">
    <source>
        <dbReference type="EMBL" id="QDT88770.1"/>
    </source>
</evidence>
<dbReference type="AlphaFoldDB" id="A0A517V6Z2"/>
<keyword evidence="2" id="KW-1185">Reference proteome</keyword>
<dbReference type="EMBL" id="CP036343">
    <property type="protein sequence ID" value="QDT88770.1"/>
    <property type="molecule type" value="Genomic_DNA"/>
</dbReference>
<organism evidence="1 2">
    <name type="scientific">Gimesia algae</name>
    <dbReference type="NCBI Taxonomy" id="2527971"/>
    <lineage>
        <taxon>Bacteria</taxon>
        <taxon>Pseudomonadati</taxon>
        <taxon>Planctomycetota</taxon>
        <taxon>Planctomycetia</taxon>
        <taxon>Planctomycetales</taxon>
        <taxon>Planctomycetaceae</taxon>
        <taxon>Gimesia</taxon>
    </lineage>
</organism>
<sequence length="50" mass="6073">MFCYNNLIVDPQEFLTLTGCLSIYVRKAMKAVRYDINDTWVPIEIRLYWR</sequence>